<dbReference type="RefSeq" id="XP_068355622.1">
    <property type="nucleotide sequence ID" value="XM_068507317.1"/>
</dbReference>
<accession>A0A1J4JYB5</accession>
<name>A0A1J4JYB5_9EUKA</name>
<feature type="region of interest" description="Disordered" evidence="1">
    <location>
        <begin position="1"/>
        <end position="24"/>
    </location>
</feature>
<evidence type="ECO:0000256" key="1">
    <source>
        <dbReference type="SAM" id="MobiDB-lite"/>
    </source>
</evidence>
<dbReference type="InterPro" id="IPR012664">
    <property type="entry name" value="CHP02452"/>
</dbReference>
<proteinExistence type="predicted"/>
<reference evidence="3" key="1">
    <citation type="submission" date="2016-10" db="EMBL/GenBank/DDBJ databases">
        <authorList>
            <person name="Benchimol M."/>
            <person name="Almeida L.G."/>
            <person name="Vasconcelos A.T."/>
            <person name="Perreira-Neves A."/>
            <person name="Rosa I.A."/>
            <person name="Tasca T."/>
            <person name="Bogo M.R."/>
            <person name="de Souza W."/>
        </authorList>
    </citation>
    <scope>NUCLEOTIDE SEQUENCE [LARGE SCALE GENOMIC DNA]</scope>
    <source>
        <strain evidence="3">K</strain>
    </source>
</reference>
<dbReference type="Gene3D" id="3.40.220.10">
    <property type="entry name" value="Leucine Aminopeptidase, subunit E, domain 1"/>
    <property type="match status" value="1"/>
</dbReference>
<gene>
    <name evidence="3" type="ORF">TRFO_30371</name>
</gene>
<evidence type="ECO:0000313" key="3">
    <source>
        <dbReference type="EMBL" id="OHT02486.1"/>
    </source>
</evidence>
<dbReference type="SUPFAM" id="SSF52949">
    <property type="entry name" value="Macro domain-like"/>
    <property type="match status" value="1"/>
</dbReference>
<feature type="compositionally biased region" description="Polar residues" evidence="1">
    <location>
        <begin position="56"/>
        <end position="73"/>
    </location>
</feature>
<organism evidence="3 4">
    <name type="scientific">Tritrichomonas foetus</name>
    <dbReference type="NCBI Taxonomy" id="1144522"/>
    <lineage>
        <taxon>Eukaryota</taxon>
        <taxon>Metamonada</taxon>
        <taxon>Parabasalia</taxon>
        <taxon>Tritrichomonadida</taxon>
        <taxon>Tritrichomonadidae</taxon>
        <taxon>Tritrichomonas</taxon>
    </lineage>
</organism>
<evidence type="ECO:0000259" key="2">
    <source>
        <dbReference type="Pfam" id="PF10021"/>
    </source>
</evidence>
<dbReference type="NCBIfam" id="TIGR02452">
    <property type="entry name" value="TIGR02452 family protein"/>
    <property type="match status" value="1"/>
</dbReference>
<dbReference type="EMBL" id="MLAK01000865">
    <property type="protein sequence ID" value="OHT02486.1"/>
    <property type="molecule type" value="Genomic_DNA"/>
</dbReference>
<keyword evidence="4" id="KW-1185">Reference proteome</keyword>
<evidence type="ECO:0000313" key="4">
    <source>
        <dbReference type="Proteomes" id="UP000179807"/>
    </source>
</evidence>
<dbReference type="VEuPathDB" id="TrichDB:TRFO_30371"/>
<dbReference type="OrthoDB" id="9985428at2759"/>
<dbReference type="InterPro" id="IPR019261">
    <property type="entry name" value="PARG_cat_microbial"/>
</dbReference>
<dbReference type="GeneID" id="94842021"/>
<dbReference type="Pfam" id="PF10021">
    <property type="entry name" value="PARG_cat_microb"/>
    <property type="match status" value="1"/>
</dbReference>
<sequence>MYCGALETKKRHHLESRSKYSTKNETKTDLLRIEDLDDVNYSEDLDDHFRRGRNSAPHSSRYNPTNQYNSAQNRTEHISRGPITMNTFTERIHRKVQKSMMKRKEGINVYNSAEAPPRKQLYDTNLNIPNKPVKSISIYSGFNDEKHQRSYHSPIDPSTEEGRKWIARKTRGIQKLRCYVSPLGRDVDLDNDIASCMRETELISPETNYYLRPKIKQSFRNISVVNDQMFKAASNLINKGNIRRVCAINASHPTKPCGNWLTGDYSHECILSRQSALFASVSQNRCDKMFKSHKFDNLDHLYSDHMIYSPNVPVIRDSDEKMLEFPFNVTIISTTPPDMYESRCPSKMVYEVLERRIRKAIQLAYQKRHDGIILDAFGCDIYGNDPEVVCEIYKKLLIDENLCAYFKKVVFAIPEKKVFLIYRIAF</sequence>
<comment type="caution">
    <text evidence="3">The sequence shown here is derived from an EMBL/GenBank/DDBJ whole genome shotgun (WGS) entry which is preliminary data.</text>
</comment>
<dbReference type="PANTHER" id="PTHR35596:SF1">
    <property type="entry name" value="MICROBIAL-TYPE PARG CATALYTIC DOMAIN-CONTAINING PROTEIN"/>
    <property type="match status" value="1"/>
</dbReference>
<feature type="domain" description="Microbial-type PARG catalytic" evidence="2">
    <location>
        <begin position="167"/>
        <end position="317"/>
    </location>
</feature>
<feature type="compositionally biased region" description="Basic and acidic residues" evidence="1">
    <location>
        <begin position="15"/>
        <end position="24"/>
    </location>
</feature>
<dbReference type="AlphaFoldDB" id="A0A1J4JYB5"/>
<feature type="region of interest" description="Disordered" evidence="1">
    <location>
        <begin position="47"/>
        <end position="81"/>
    </location>
</feature>
<dbReference type="InterPro" id="IPR043472">
    <property type="entry name" value="Macro_dom-like"/>
</dbReference>
<dbReference type="PANTHER" id="PTHR35596">
    <property type="entry name" value="DUF2263 DOMAIN-CONTAINING PROTEIN"/>
    <property type="match status" value="1"/>
</dbReference>
<protein>
    <recommendedName>
        <fullName evidence="2">Microbial-type PARG catalytic domain-containing protein</fullName>
    </recommendedName>
</protein>
<dbReference type="Proteomes" id="UP000179807">
    <property type="component" value="Unassembled WGS sequence"/>
</dbReference>